<keyword evidence="1" id="KW-0812">Transmembrane</keyword>
<comment type="caution">
    <text evidence="2">The sequence shown here is derived from an EMBL/GenBank/DDBJ whole genome shotgun (WGS) entry which is preliminary data.</text>
</comment>
<name>A0A7C9ME09_9BACT</name>
<proteinExistence type="predicted"/>
<accession>A0A7C9ME09</accession>
<feature type="transmembrane region" description="Helical" evidence="1">
    <location>
        <begin position="97"/>
        <end position="116"/>
    </location>
</feature>
<keyword evidence="1" id="KW-0472">Membrane</keyword>
<dbReference type="Proteomes" id="UP000482295">
    <property type="component" value="Unassembled WGS sequence"/>
</dbReference>
<organism evidence="2 3">
    <name type="scientific">Prevotella vespertina</name>
    <dbReference type="NCBI Taxonomy" id="2608404"/>
    <lineage>
        <taxon>Bacteria</taxon>
        <taxon>Pseudomonadati</taxon>
        <taxon>Bacteroidota</taxon>
        <taxon>Bacteroidia</taxon>
        <taxon>Bacteroidales</taxon>
        <taxon>Prevotellaceae</taxon>
        <taxon>Prevotella</taxon>
    </lineage>
</organism>
<protein>
    <submittedName>
        <fullName evidence="2">PTS cellobiose transporter subunit IIC</fullName>
    </submittedName>
</protein>
<dbReference type="RefSeq" id="WP_155716350.1">
    <property type="nucleotide sequence ID" value="NZ_VVIQ01000009.1"/>
</dbReference>
<keyword evidence="3" id="KW-1185">Reference proteome</keyword>
<evidence type="ECO:0000313" key="3">
    <source>
        <dbReference type="Proteomes" id="UP000482295"/>
    </source>
</evidence>
<evidence type="ECO:0000313" key="2">
    <source>
        <dbReference type="EMBL" id="MUL28460.1"/>
    </source>
</evidence>
<keyword evidence="1" id="KW-1133">Transmembrane helix</keyword>
<dbReference type="AlphaFoldDB" id="A0A7C9ME09"/>
<evidence type="ECO:0000256" key="1">
    <source>
        <dbReference type="SAM" id="Phobius"/>
    </source>
</evidence>
<gene>
    <name evidence="2" type="ORF">F0475_09130</name>
</gene>
<dbReference type="EMBL" id="VVIQ01000009">
    <property type="protein sequence ID" value="MUL28460.1"/>
    <property type="molecule type" value="Genomic_DNA"/>
</dbReference>
<feature type="transmembrane region" description="Helical" evidence="1">
    <location>
        <begin position="52"/>
        <end position="74"/>
    </location>
</feature>
<sequence length="124" mass="14186">MDEDKYLKDLLTDYQPKLTDDAAFMQRLHRQMALIDEVKAYQREEKHKNKRFSIIMLAIGILLGSFVTIASFTLPDLTESLKQGSNSEFIIVHLNNIKYISLAIGSTFIMLSLLLTSKLADFNN</sequence>
<reference evidence="2 3" key="1">
    <citation type="submission" date="2019-09" db="EMBL/GenBank/DDBJ databases">
        <title>Prevotella A2879 sp. nov., isolated from an abscess of a patient.</title>
        <authorList>
            <person name="Buhl M."/>
            <person name="Oberhettinger P."/>
        </authorList>
    </citation>
    <scope>NUCLEOTIDE SEQUENCE [LARGE SCALE GENOMIC DNA]</scope>
    <source>
        <strain evidence="2 3">A2879</strain>
    </source>
</reference>